<dbReference type="InterPro" id="IPR005361">
    <property type="entry name" value="UPF0158"/>
</dbReference>
<name>A0A235BW16_UNCW3</name>
<dbReference type="Proteomes" id="UP000215559">
    <property type="component" value="Unassembled WGS sequence"/>
</dbReference>
<evidence type="ECO:0000313" key="2">
    <source>
        <dbReference type="Proteomes" id="UP000215559"/>
    </source>
</evidence>
<protein>
    <submittedName>
        <fullName evidence="1">Uncharacterized protein</fullName>
    </submittedName>
</protein>
<gene>
    <name evidence="1" type="ORF">CH330_02975</name>
</gene>
<dbReference type="EMBL" id="NOZP01000053">
    <property type="protein sequence ID" value="OYD16394.1"/>
    <property type="molecule type" value="Genomic_DNA"/>
</dbReference>
<dbReference type="Pfam" id="PF03682">
    <property type="entry name" value="UPF0158"/>
    <property type="match status" value="1"/>
</dbReference>
<reference evidence="1 2" key="1">
    <citation type="submission" date="2017-07" db="EMBL/GenBank/DDBJ databases">
        <title>Recovery of genomes from metagenomes via a dereplication, aggregation, and scoring strategy.</title>
        <authorList>
            <person name="Sieber C.M."/>
            <person name="Probst A.J."/>
            <person name="Sharrar A."/>
            <person name="Thomas B.C."/>
            <person name="Hess M."/>
            <person name="Tringe S.G."/>
            <person name="Banfield J.F."/>
        </authorList>
    </citation>
    <scope>NUCLEOTIDE SEQUENCE [LARGE SCALE GENOMIC DNA]</scope>
    <source>
        <strain evidence="1">JGI_Cruoil_03_51_56</strain>
    </source>
</reference>
<evidence type="ECO:0000313" key="1">
    <source>
        <dbReference type="EMBL" id="OYD16394.1"/>
    </source>
</evidence>
<dbReference type="AlphaFoldDB" id="A0A235BW16"/>
<sequence>MRTIKVSKRHLLFALSKRVPGTNHYLDTRTGEVIPVFSFNRNRILVQIKAEPDRYIRLAPPSSRHGYETMKRFVQTVSRPELRSRLEAALKQKKAFQSFRAVLKQEPPELKRWYNFRTEMMVQALREHLNKENIKLELIND</sequence>
<accession>A0A235BW16</accession>
<comment type="caution">
    <text evidence="1">The sequence shown here is derived from an EMBL/GenBank/DDBJ whole genome shotgun (WGS) entry which is preliminary data.</text>
</comment>
<proteinExistence type="predicted"/>
<organism evidence="1 2">
    <name type="scientific">candidate division WOR-3 bacterium JGI_Cruoil_03_51_56</name>
    <dbReference type="NCBI Taxonomy" id="1973747"/>
    <lineage>
        <taxon>Bacteria</taxon>
        <taxon>Bacteria division WOR-3</taxon>
    </lineage>
</organism>